<dbReference type="EMBL" id="KQ965789">
    <property type="protein sequence ID" value="KXS12300.1"/>
    <property type="molecule type" value="Genomic_DNA"/>
</dbReference>
<evidence type="ECO:0000313" key="1">
    <source>
        <dbReference type="EMBL" id="KXS12300.1"/>
    </source>
</evidence>
<evidence type="ECO:0000313" key="2">
    <source>
        <dbReference type="Proteomes" id="UP000070544"/>
    </source>
</evidence>
<dbReference type="AlphaFoldDB" id="A0A139A653"/>
<sequence length="138" mass="15258">MPKGIRSPLEEKLLLSTPWQGAPPETFQTLSKCDEPHPFLIIARDIVEITARQDPHCTLATVVSELTPGAPLPAPAVTPVGKPIIITPNIAFLHFGTVNDITQALSSPLTKMAREEVRCRYSPDEVEVHAREVERKFQ</sequence>
<proteinExistence type="predicted"/>
<keyword evidence="2" id="KW-1185">Reference proteome</keyword>
<organism evidence="1 2">
    <name type="scientific">Gonapodya prolifera (strain JEL478)</name>
    <name type="common">Monoblepharis prolifera</name>
    <dbReference type="NCBI Taxonomy" id="1344416"/>
    <lineage>
        <taxon>Eukaryota</taxon>
        <taxon>Fungi</taxon>
        <taxon>Fungi incertae sedis</taxon>
        <taxon>Chytridiomycota</taxon>
        <taxon>Chytridiomycota incertae sedis</taxon>
        <taxon>Monoblepharidomycetes</taxon>
        <taxon>Monoblepharidales</taxon>
        <taxon>Gonapodyaceae</taxon>
        <taxon>Gonapodya</taxon>
    </lineage>
</organism>
<gene>
    <name evidence="1" type="ORF">M427DRAFT_34856</name>
</gene>
<protein>
    <submittedName>
        <fullName evidence="1">Uncharacterized protein</fullName>
    </submittedName>
</protein>
<dbReference type="Proteomes" id="UP000070544">
    <property type="component" value="Unassembled WGS sequence"/>
</dbReference>
<reference evidence="1 2" key="1">
    <citation type="journal article" date="2015" name="Genome Biol. Evol.">
        <title>Phylogenomic analyses indicate that early fungi evolved digesting cell walls of algal ancestors of land plants.</title>
        <authorList>
            <person name="Chang Y."/>
            <person name="Wang S."/>
            <person name="Sekimoto S."/>
            <person name="Aerts A.L."/>
            <person name="Choi C."/>
            <person name="Clum A."/>
            <person name="LaButti K.M."/>
            <person name="Lindquist E.A."/>
            <person name="Yee Ngan C."/>
            <person name="Ohm R.A."/>
            <person name="Salamov A.A."/>
            <person name="Grigoriev I.V."/>
            <person name="Spatafora J.W."/>
            <person name="Berbee M.L."/>
        </authorList>
    </citation>
    <scope>NUCLEOTIDE SEQUENCE [LARGE SCALE GENOMIC DNA]</scope>
    <source>
        <strain evidence="1 2">JEL478</strain>
    </source>
</reference>
<name>A0A139A653_GONPJ</name>
<accession>A0A139A653</accession>